<evidence type="ECO:0000313" key="2">
    <source>
        <dbReference type="Proteomes" id="UP001565471"/>
    </source>
</evidence>
<sequence length="62" mass="7405">MWDDYWFQLARFEAMKRRIQAGNELLQKQLAGSYERIRLSCRLLRQPDPNLSYDRADDTTPG</sequence>
<dbReference type="Proteomes" id="UP001565471">
    <property type="component" value="Unassembled WGS sequence"/>
</dbReference>
<name>A0ABV4F158_BRAEL</name>
<proteinExistence type="predicted"/>
<evidence type="ECO:0000313" key="1">
    <source>
        <dbReference type="EMBL" id="MEY9317152.1"/>
    </source>
</evidence>
<dbReference type="EMBL" id="JBGBZA010000002">
    <property type="protein sequence ID" value="MEY9317152.1"/>
    <property type="molecule type" value="Genomic_DNA"/>
</dbReference>
<organism evidence="1 2">
    <name type="scientific">Bradyrhizobium elkanii</name>
    <dbReference type="NCBI Taxonomy" id="29448"/>
    <lineage>
        <taxon>Bacteria</taxon>
        <taxon>Pseudomonadati</taxon>
        <taxon>Pseudomonadota</taxon>
        <taxon>Alphaproteobacteria</taxon>
        <taxon>Hyphomicrobiales</taxon>
        <taxon>Nitrobacteraceae</taxon>
        <taxon>Bradyrhizobium</taxon>
    </lineage>
</organism>
<reference evidence="1 2" key="1">
    <citation type="submission" date="2024-07" db="EMBL/GenBank/DDBJ databases">
        <title>Genomic Encyclopedia of Type Strains, Phase V (KMG-V): Genome sequencing to study the core and pangenomes of soil and plant-associated prokaryotes.</title>
        <authorList>
            <person name="Whitman W."/>
        </authorList>
    </citation>
    <scope>NUCLEOTIDE SEQUENCE [LARGE SCALE GENOMIC DNA]</scope>
    <source>
        <strain evidence="1 2">USDA 415</strain>
    </source>
</reference>
<gene>
    <name evidence="1" type="ORF">ABIF29_003951</name>
</gene>
<protein>
    <submittedName>
        <fullName evidence="1">Uncharacterized protein</fullName>
    </submittedName>
</protein>
<keyword evidence="2" id="KW-1185">Reference proteome</keyword>
<accession>A0ABV4F158</accession>
<comment type="caution">
    <text evidence="1">The sequence shown here is derived from an EMBL/GenBank/DDBJ whole genome shotgun (WGS) entry which is preliminary data.</text>
</comment>